<dbReference type="Pfam" id="PF00916">
    <property type="entry name" value="Sulfate_transp"/>
    <property type="match status" value="1"/>
</dbReference>
<proteinExistence type="predicted"/>
<evidence type="ECO:0000256" key="2">
    <source>
        <dbReference type="ARBA" id="ARBA00022448"/>
    </source>
</evidence>
<dbReference type="InterPro" id="IPR001902">
    <property type="entry name" value="SLC26A/SulP_fam"/>
</dbReference>
<feature type="transmembrane region" description="Helical" evidence="6">
    <location>
        <begin position="230"/>
        <end position="247"/>
    </location>
</feature>
<comment type="caution">
    <text evidence="8">The sequence shown here is derived from an EMBL/GenBank/DDBJ whole genome shotgun (WGS) entry which is preliminary data.</text>
</comment>
<dbReference type="GO" id="GO:0008271">
    <property type="term" value="F:secondary active sulfate transmembrane transporter activity"/>
    <property type="evidence" value="ECO:0007669"/>
    <property type="project" value="InterPro"/>
</dbReference>
<accession>A0AAP0AT30</accession>
<keyword evidence="2" id="KW-0813">Transport</keyword>
<feature type="domain" description="STAS" evidence="7">
    <location>
        <begin position="500"/>
        <end position="622"/>
    </location>
</feature>
<feature type="transmembrane region" description="Helical" evidence="6">
    <location>
        <begin position="413"/>
        <end position="430"/>
    </location>
</feature>
<gene>
    <name evidence="8" type="primary">SULTR3:5</name>
    <name evidence="8" type="ORF">KSP39_PZI023418</name>
</gene>
<keyword evidence="4 6" id="KW-1133">Transmembrane helix</keyword>
<evidence type="ECO:0000256" key="3">
    <source>
        <dbReference type="ARBA" id="ARBA00022692"/>
    </source>
</evidence>
<dbReference type="PANTHER" id="PTHR11814">
    <property type="entry name" value="SULFATE TRANSPORTER"/>
    <property type="match status" value="1"/>
</dbReference>
<evidence type="ECO:0000313" key="9">
    <source>
        <dbReference type="Proteomes" id="UP001418222"/>
    </source>
</evidence>
<dbReference type="SUPFAM" id="SSF52091">
    <property type="entry name" value="SpoIIaa-like"/>
    <property type="match status" value="1"/>
</dbReference>
<keyword evidence="9" id="KW-1185">Reference proteome</keyword>
<evidence type="ECO:0000256" key="6">
    <source>
        <dbReference type="SAM" id="Phobius"/>
    </source>
</evidence>
<dbReference type="CDD" id="cd07042">
    <property type="entry name" value="STAS_SulP_like_sulfate_transporter"/>
    <property type="match status" value="1"/>
</dbReference>
<name>A0AAP0AT30_9ASPA</name>
<dbReference type="GO" id="GO:0016020">
    <property type="term" value="C:membrane"/>
    <property type="evidence" value="ECO:0007669"/>
    <property type="project" value="UniProtKB-SubCell"/>
</dbReference>
<evidence type="ECO:0000256" key="1">
    <source>
        <dbReference type="ARBA" id="ARBA00004141"/>
    </source>
</evidence>
<feature type="transmembrane region" description="Helical" evidence="6">
    <location>
        <begin position="390"/>
        <end position="408"/>
    </location>
</feature>
<dbReference type="InterPro" id="IPR036513">
    <property type="entry name" value="STAS_dom_sf"/>
</dbReference>
<comment type="subcellular location">
    <subcellularLocation>
        <location evidence="1">Membrane</location>
        <topology evidence="1">Multi-pass membrane protein</topology>
    </subcellularLocation>
</comment>
<organism evidence="8 9">
    <name type="scientific">Platanthera zijinensis</name>
    <dbReference type="NCBI Taxonomy" id="2320716"/>
    <lineage>
        <taxon>Eukaryota</taxon>
        <taxon>Viridiplantae</taxon>
        <taxon>Streptophyta</taxon>
        <taxon>Embryophyta</taxon>
        <taxon>Tracheophyta</taxon>
        <taxon>Spermatophyta</taxon>
        <taxon>Magnoliopsida</taxon>
        <taxon>Liliopsida</taxon>
        <taxon>Asparagales</taxon>
        <taxon>Orchidaceae</taxon>
        <taxon>Orchidoideae</taxon>
        <taxon>Orchideae</taxon>
        <taxon>Orchidinae</taxon>
        <taxon>Platanthera</taxon>
    </lineage>
</organism>
<dbReference type="PROSITE" id="PS01130">
    <property type="entry name" value="SLC26A"/>
    <property type="match status" value="1"/>
</dbReference>
<dbReference type="Proteomes" id="UP001418222">
    <property type="component" value="Unassembled WGS sequence"/>
</dbReference>
<evidence type="ECO:0000313" key="8">
    <source>
        <dbReference type="EMBL" id="KAK8913978.1"/>
    </source>
</evidence>
<dbReference type="InterPro" id="IPR002645">
    <property type="entry name" value="STAS_dom"/>
</dbReference>
<dbReference type="FunFam" id="3.30.750.24:FF:000002">
    <property type="entry name" value="Sulfate transporter 31"/>
    <property type="match status" value="1"/>
</dbReference>
<keyword evidence="3 6" id="KW-0812">Transmembrane</keyword>
<dbReference type="Gene3D" id="3.30.750.24">
    <property type="entry name" value="STAS domain"/>
    <property type="match status" value="1"/>
</dbReference>
<dbReference type="InterPro" id="IPR018045">
    <property type="entry name" value="S04_transporter_CS"/>
</dbReference>
<keyword evidence="5 6" id="KW-0472">Membrane</keyword>
<evidence type="ECO:0000256" key="5">
    <source>
        <dbReference type="ARBA" id="ARBA00023136"/>
    </source>
</evidence>
<feature type="transmembrane region" description="Helical" evidence="6">
    <location>
        <begin position="318"/>
        <end position="340"/>
    </location>
</feature>
<dbReference type="PROSITE" id="PS50801">
    <property type="entry name" value="STAS"/>
    <property type="match status" value="1"/>
</dbReference>
<feature type="transmembrane region" description="Helical" evidence="6">
    <location>
        <begin position="112"/>
        <end position="137"/>
    </location>
</feature>
<feature type="transmembrane region" description="Helical" evidence="6">
    <location>
        <begin position="149"/>
        <end position="171"/>
    </location>
</feature>
<feature type="transmembrane region" description="Helical" evidence="6">
    <location>
        <begin position="259"/>
        <end position="280"/>
    </location>
</feature>
<dbReference type="Pfam" id="PF01740">
    <property type="entry name" value="STAS"/>
    <property type="match status" value="1"/>
</dbReference>
<reference evidence="8 9" key="1">
    <citation type="journal article" date="2022" name="Nat. Plants">
        <title>Genomes of leafy and leafless Platanthera orchids illuminate the evolution of mycoheterotrophy.</title>
        <authorList>
            <person name="Li M.H."/>
            <person name="Liu K.W."/>
            <person name="Li Z."/>
            <person name="Lu H.C."/>
            <person name="Ye Q.L."/>
            <person name="Zhang D."/>
            <person name="Wang J.Y."/>
            <person name="Li Y.F."/>
            <person name="Zhong Z.M."/>
            <person name="Liu X."/>
            <person name="Yu X."/>
            <person name="Liu D.K."/>
            <person name="Tu X.D."/>
            <person name="Liu B."/>
            <person name="Hao Y."/>
            <person name="Liao X.Y."/>
            <person name="Jiang Y.T."/>
            <person name="Sun W.H."/>
            <person name="Chen J."/>
            <person name="Chen Y.Q."/>
            <person name="Ai Y."/>
            <person name="Zhai J.W."/>
            <person name="Wu S.S."/>
            <person name="Zhou Z."/>
            <person name="Hsiao Y.Y."/>
            <person name="Wu W.L."/>
            <person name="Chen Y.Y."/>
            <person name="Lin Y.F."/>
            <person name="Hsu J.L."/>
            <person name="Li C.Y."/>
            <person name="Wang Z.W."/>
            <person name="Zhao X."/>
            <person name="Zhong W.Y."/>
            <person name="Ma X.K."/>
            <person name="Ma L."/>
            <person name="Huang J."/>
            <person name="Chen G.Z."/>
            <person name="Huang M.Z."/>
            <person name="Huang L."/>
            <person name="Peng D.H."/>
            <person name="Luo Y.B."/>
            <person name="Zou S.Q."/>
            <person name="Chen S.P."/>
            <person name="Lan S."/>
            <person name="Tsai W.C."/>
            <person name="Van de Peer Y."/>
            <person name="Liu Z.J."/>
        </authorList>
    </citation>
    <scope>NUCLEOTIDE SEQUENCE [LARGE SCALE GENOMIC DNA]</scope>
    <source>
        <strain evidence="8">Lor287</strain>
    </source>
</reference>
<dbReference type="InterPro" id="IPR011547">
    <property type="entry name" value="SLC26A/SulP_dom"/>
</dbReference>
<dbReference type="AlphaFoldDB" id="A0AAP0AT30"/>
<evidence type="ECO:0000259" key="7">
    <source>
        <dbReference type="PROSITE" id="PS50801"/>
    </source>
</evidence>
<feature type="transmembrane region" description="Helical" evidence="6">
    <location>
        <begin position="450"/>
        <end position="476"/>
    </location>
</feature>
<feature type="transmembrane region" description="Helical" evidence="6">
    <location>
        <begin position="183"/>
        <end position="201"/>
    </location>
</feature>
<protein>
    <submittedName>
        <fullName evidence="8">Sulfate transporter 3.5</fullName>
    </submittedName>
</protein>
<sequence>MERQSRPTVLLSSGIPFGKTLKSRLKETFFPDDPFKHFAGQRHRRRAWSVLSYFVPILEWAPKYKPSLFASDLLAGITIASLAIPQGISYAKLADIPPIIGLYSSFAPPLMYAVFGSSNNLAVGNVAAASLLLASSIRSSISPVNEPEMYLYTVFTAAFFTGLFDLGLGIFRLGILVDFLSRSAITGFMGGTAIIIILQQFKGLLGLQHFTTKTDLVSVVHAVFMNRHEWRWQSAVLGLGFIAILLLARHLKDRLPKLFWVNAICPLFVIVLGGIIAFTADGKSHGIPIVGDLKKGLNPISVSQLQFNSPNVSVALKAGLISGFIALAEGIAVGRSLALLKKEQIDANKEMIAFGIMNIVGSLTSCYLTTGPFSKSAVNYHAGCKTPMSNVVMAVCMLLVLLFLAPLFKYTPLVALSAIIVVAMLGLIELREMQHLFKVDKFDFCVCMAAFLGVIFVGMEVGLLSSMGLSIVRALLHVARPTTCKLGNVTGTDLYRDVEQYPDSSTIPGILILQLSSTIYFANASYLRERIARWVEAEGNIIKAKGQDLQYIIFDMGGVSAIDNSGIGLLFEVHKMLESKGIKVALTNPRLSVVEKLVAADFIDVVGKEWIFLSVNDAVSSYSFTLQQAKNDDEHI</sequence>
<dbReference type="NCBIfam" id="TIGR00815">
    <property type="entry name" value="sulP"/>
    <property type="match status" value="1"/>
</dbReference>
<feature type="transmembrane region" description="Helical" evidence="6">
    <location>
        <begin position="352"/>
        <end position="370"/>
    </location>
</feature>
<evidence type="ECO:0000256" key="4">
    <source>
        <dbReference type="ARBA" id="ARBA00022989"/>
    </source>
</evidence>
<dbReference type="EMBL" id="JBBWWQ010000021">
    <property type="protein sequence ID" value="KAK8913978.1"/>
    <property type="molecule type" value="Genomic_DNA"/>
</dbReference>